<dbReference type="PROSITE" id="PS00600">
    <property type="entry name" value="AA_TRANSFER_CLASS_3"/>
    <property type="match status" value="1"/>
</dbReference>
<sequence length="755" mass="81485">MVAVRPLETHGRIRLMKYRLSRQHVVDMCRTMLDRGYLKATEGNVSVRIPGHKLYAVTPSNYDYDKMRVDDICIVDFDGKHVPDPDGAGGLVPSIECGMHANVYRERPDVNAIVHTHQPFASALAFLRKPIPALTDEQVRFLGKEVAIIDYAPSGTGFLAKNVQKKVASGDNAFIIANHGVVALGTDPDRAVFNMALLEKVSIAYLMALTSEAGKVYTIPDTIREIAFSKLRKDEKRIAAQITEAVEPIRVPAEEEPVSSGAVAVPAESASSADLGYAITEYLDVDDTMRRLKALVAQPLRGLRHDALLDTLNYFDTKCTASKEITDRAKKFIPGGVQHNLAFNYPFPLAVDKAEGAYLTDRDGNVYIDFLQAGGPTILGSNYAPVNERVAEVIKESGPVTGLFHEYELKLAEIINQYMPHIEMYRSLGSGTEAVMAAVRAARAHTGKKMVIKVGGAYHGWSDTVVYGLRVPGSFRMNAKGIPFGATGRTREAFPHDLGALKRKLIENRARGGTAAIIVEPLGPESGTRPVPKDFNANVRKLCDEFGAMLIFDEVVTGFRTGLGGAAGYFGVTPDLTVFGKAVSGGYPMAGGVGGKAGVMSVFGSGLDGKSGAHIQVGGTLSANPLSCAAGYFAIQEMARTNAPVIAGKAGDRLTRGLQKLIDKYGLPYVAYNQGSIVHLECSGVMLLDMRNPVKLFKENKGRKNLMEQMGAAYAAHGIITLAGSRMYTSMADTDEVIDDALSRFDQVFAQVEGV</sequence>
<dbReference type="Proteomes" id="UP000198688">
    <property type="component" value="Chromosome I"/>
</dbReference>
<dbReference type="SMART" id="SM01007">
    <property type="entry name" value="Aldolase_II"/>
    <property type="match status" value="1"/>
</dbReference>
<evidence type="ECO:0000313" key="4">
    <source>
        <dbReference type="EMBL" id="SDS65398.1"/>
    </source>
</evidence>
<organism evidence="4 5">
    <name type="scientific">Actinoplanes derwentensis</name>
    <dbReference type="NCBI Taxonomy" id="113562"/>
    <lineage>
        <taxon>Bacteria</taxon>
        <taxon>Bacillati</taxon>
        <taxon>Actinomycetota</taxon>
        <taxon>Actinomycetes</taxon>
        <taxon>Micromonosporales</taxon>
        <taxon>Micromonosporaceae</taxon>
        <taxon>Actinoplanes</taxon>
    </lineage>
</organism>
<dbReference type="InterPro" id="IPR001303">
    <property type="entry name" value="Aldolase_II/adducin_N"/>
</dbReference>
<evidence type="ECO:0000259" key="3">
    <source>
        <dbReference type="SMART" id="SM01007"/>
    </source>
</evidence>
<dbReference type="Gene3D" id="3.90.1150.10">
    <property type="entry name" value="Aspartate Aminotransferase, domain 1"/>
    <property type="match status" value="1"/>
</dbReference>
<dbReference type="InterPro" id="IPR015421">
    <property type="entry name" value="PyrdxlP-dep_Trfase_major"/>
</dbReference>
<dbReference type="Gene3D" id="3.40.640.10">
    <property type="entry name" value="Type I PLP-dependent aspartate aminotransferase-like (Major domain)"/>
    <property type="match status" value="1"/>
</dbReference>
<dbReference type="InterPro" id="IPR036409">
    <property type="entry name" value="Aldolase_II/adducin_N_sf"/>
</dbReference>
<dbReference type="InterPro" id="IPR015422">
    <property type="entry name" value="PyrdxlP-dep_Trfase_small"/>
</dbReference>
<dbReference type="GO" id="GO:0030170">
    <property type="term" value="F:pyridoxal phosphate binding"/>
    <property type="evidence" value="ECO:0007669"/>
    <property type="project" value="InterPro"/>
</dbReference>
<keyword evidence="5" id="KW-1185">Reference proteome</keyword>
<dbReference type="PANTHER" id="PTHR43713">
    <property type="entry name" value="GLUTAMATE-1-SEMIALDEHYDE 2,1-AMINOMUTASE"/>
    <property type="match status" value="1"/>
</dbReference>
<evidence type="ECO:0000256" key="1">
    <source>
        <dbReference type="ARBA" id="ARBA00001933"/>
    </source>
</evidence>
<dbReference type="Pfam" id="PF00202">
    <property type="entry name" value="Aminotran_3"/>
    <property type="match status" value="1"/>
</dbReference>
<proteinExistence type="predicted"/>
<reference evidence="4 5" key="1">
    <citation type="submission" date="2016-10" db="EMBL/GenBank/DDBJ databases">
        <authorList>
            <person name="de Groot N.N."/>
        </authorList>
    </citation>
    <scope>NUCLEOTIDE SEQUENCE [LARGE SCALE GENOMIC DNA]</scope>
    <source>
        <strain evidence="4 5">DSM 43941</strain>
    </source>
</reference>
<evidence type="ECO:0000313" key="5">
    <source>
        <dbReference type="Proteomes" id="UP000198688"/>
    </source>
</evidence>
<dbReference type="InterPro" id="IPR049704">
    <property type="entry name" value="Aminotrans_3_PPA_site"/>
</dbReference>
<dbReference type="AlphaFoldDB" id="A0A1H1TYU0"/>
<keyword evidence="2" id="KW-0663">Pyridoxal phosphate</keyword>
<comment type="cofactor">
    <cofactor evidence="1">
        <name>pyridoxal 5'-phosphate</name>
        <dbReference type="ChEBI" id="CHEBI:597326"/>
    </cofactor>
</comment>
<dbReference type="InterPro" id="IPR015424">
    <property type="entry name" value="PyrdxlP-dep_Trfase"/>
</dbReference>
<accession>A0A1H1TYU0</accession>
<dbReference type="EMBL" id="LT629758">
    <property type="protein sequence ID" value="SDS65398.1"/>
    <property type="molecule type" value="Genomic_DNA"/>
</dbReference>
<dbReference type="SUPFAM" id="SSF53383">
    <property type="entry name" value="PLP-dependent transferases"/>
    <property type="match status" value="1"/>
</dbReference>
<gene>
    <name evidence="4" type="ORF">SAMN04489716_1281</name>
</gene>
<dbReference type="STRING" id="113562.SAMN04489716_1281"/>
<dbReference type="InterPro" id="IPR005814">
    <property type="entry name" value="Aminotrans_3"/>
</dbReference>
<name>A0A1H1TYU0_9ACTN</name>
<dbReference type="Gene3D" id="3.40.225.10">
    <property type="entry name" value="Class II aldolase/adducin N-terminal domain"/>
    <property type="match status" value="1"/>
</dbReference>
<dbReference type="PANTHER" id="PTHR43713:SF3">
    <property type="entry name" value="GLUTAMATE-1-SEMIALDEHYDE 2,1-AMINOMUTASE 1, CHLOROPLASTIC-RELATED"/>
    <property type="match status" value="1"/>
</dbReference>
<protein>
    <recommendedName>
        <fullName evidence="3">Class II aldolase/adducin N-terminal domain-containing protein</fullName>
    </recommendedName>
</protein>
<dbReference type="GO" id="GO:0008483">
    <property type="term" value="F:transaminase activity"/>
    <property type="evidence" value="ECO:0007669"/>
    <property type="project" value="InterPro"/>
</dbReference>
<dbReference type="Pfam" id="PF00596">
    <property type="entry name" value="Aldolase_II"/>
    <property type="match status" value="1"/>
</dbReference>
<evidence type="ECO:0000256" key="2">
    <source>
        <dbReference type="ARBA" id="ARBA00022898"/>
    </source>
</evidence>
<dbReference type="SUPFAM" id="SSF53639">
    <property type="entry name" value="AraD/HMP-PK domain-like"/>
    <property type="match status" value="1"/>
</dbReference>
<feature type="domain" description="Class II aldolase/adducin N-terminal" evidence="3">
    <location>
        <begin position="23"/>
        <end position="206"/>
    </location>
</feature>